<feature type="transmembrane region" description="Helical" evidence="7">
    <location>
        <begin position="117"/>
        <end position="135"/>
    </location>
</feature>
<dbReference type="PROSITE" id="PS50850">
    <property type="entry name" value="MFS"/>
    <property type="match status" value="1"/>
</dbReference>
<evidence type="ECO:0000256" key="4">
    <source>
        <dbReference type="ARBA" id="ARBA00022989"/>
    </source>
</evidence>
<keyword evidence="10" id="KW-1185">Reference proteome</keyword>
<evidence type="ECO:0000256" key="5">
    <source>
        <dbReference type="ARBA" id="ARBA00023136"/>
    </source>
</evidence>
<proteinExistence type="predicted"/>
<keyword evidence="3 7" id="KW-0812">Transmembrane</keyword>
<evidence type="ECO:0000256" key="1">
    <source>
        <dbReference type="ARBA" id="ARBA00004141"/>
    </source>
</evidence>
<keyword evidence="2" id="KW-0813">Transport</keyword>
<name>A0ABR4G739_9EURO</name>
<dbReference type="EMBL" id="JBFTWV010000040">
    <property type="protein sequence ID" value="KAL2794837.1"/>
    <property type="molecule type" value="Genomic_DNA"/>
</dbReference>
<protein>
    <submittedName>
        <fullName evidence="9">Fungal trichothecene efflux pump</fullName>
    </submittedName>
</protein>
<accession>A0ABR4G739</accession>
<gene>
    <name evidence="9" type="ORF">BJX66DRAFT_351004</name>
</gene>
<feature type="transmembrane region" description="Helical" evidence="7">
    <location>
        <begin position="47"/>
        <end position="67"/>
    </location>
</feature>
<dbReference type="InterPro" id="IPR036259">
    <property type="entry name" value="MFS_trans_sf"/>
</dbReference>
<feature type="transmembrane region" description="Helical" evidence="7">
    <location>
        <begin position="319"/>
        <end position="340"/>
    </location>
</feature>
<feature type="domain" description="Major facilitator superfamily (MFS) profile" evidence="8">
    <location>
        <begin position="52"/>
        <end position="565"/>
    </location>
</feature>
<evidence type="ECO:0000256" key="7">
    <source>
        <dbReference type="SAM" id="Phobius"/>
    </source>
</evidence>
<keyword evidence="4 7" id="KW-1133">Transmembrane helix</keyword>
<keyword evidence="5 7" id="KW-0472">Membrane</keyword>
<dbReference type="InterPro" id="IPR053791">
    <property type="entry name" value="MFS_Tri12-like"/>
</dbReference>
<dbReference type="PROSITE" id="PS00216">
    <property type="entry name" value="SUGAR_TRANSPORT_1"/>
    <property type="match status" value="1"/>
</dbReference>
<organism evidence="9 10">
    <name type="scientific">Aspergillus keveii</name>
    <dbReference type="NCBI Taxonomy" id="714993"/>
    <lineage>
        <taxon>Eukaryota</taxon>
        <taxon>Fungi</taxon>
        <taxon>Dikarya</taxon>
        <taxon>Ascomycota</taxon>
        <taxon>Pezizomycotina</taxon>
        <taxon>Eurotiomycetes</taxon>
        <taxon>Eurotiomycetidae</taxon>
        <taxon>Eurotiales</taxon>
        <taxon>Aspergillaceae</taxon>
        <taxon>Aspergillus</taxon>
        <taxon>Aspergillus subgen. Nidulantes</taxon>
    </lineage>
</organism>
<evidence type="ECO:0000256" key="3">
    <source>
        <dbReference type="ARBA" id="ARBA00022692"/>
    </source>
</evidence>
<feature type="transmembrane region" description="Helical" evidence="7">
    <location>
        <begin position="411"/>
        <end position="431"/>
    </location>
</feature>
<dbReference type="SUPFAM" id="SSF103473">
    <property type="entry name" value="MFS general substrate transporter"/>
    <property type="match status" value="1"/>
</dbReference>
<dbReference type="Gene3D" id="1.20.1250.20">
    <property type="entry name" value="MFS general substrate transporter like domains"/>
    <property type="match status" value="2"/>
</dbReference>
<dbReference type="PANTHER" id="PTHR23501">
    <property type="entry name" value="MAJOR FACILITATOR SUPERFAMILY"/>
    <property type="match status" value="1"/>
</dbReference>
<dbReference type="Pfam" id="PF06609">
    <property type="entry name" value="TRI12"/>
    <property type="match status" value="1"/>
</dbReference>
<evidence type="ECO:0000256" key="6">
    <source>
        <dbReference type="SAM" id="MobiDB-lite"/>
    </source>
</evidence>
<dbReference type="CDD" id="cd06179">
    <property type="entry name" value="MFS_TRI12_like"/>
    <property type="match status" value="1"/>
</dbReference>
<dbReference type="PANTHER" id="PTHR23501:SF109">
    <property type="entry name" value="MAJOR FACILITATOR SUPERFAMILY (MFS) PROFILE DOMAIN-CONTAINING PROTEIN-RELATED"/>
    <property type="match status" value="1"/>
</dbReference>
<feature type="transmembrane region" description="Helical" evidence="7">
    <location>
        <begin position="208"/>
        <end position="227"/>
    </location>
</feature>
<dbReference type="Proteomes" id="UP001610563">
    <property type="component" value="Unassembled WGS sequence"/>
</dbReference>
<feature type="transmembrane region" description="Helical" evidence="7">
    <location>
        <begin position="248"/>
        <end position="270"/>
    </location>
</feature>
<sequence>MAQVETGDPNAHGPRAVVHTDGTVDYIDADAIGGEMQDMPKGYFRSLPFLGTVLAQCLGSIVAYMGWVLPANTLTLINAELGNSPNINWVATVWTLSSCVGFLLIGRLSDIFGRKWIVQGSMVLSIIGCIMGARATYVEMLIGANVFNGIAAAGQLSFGIILGELVPNKYRGVIVTIVFMSSLPFAVFGPVIARLLIQNTELGWRWSYYIGLILAVIATALYHFLYHPPKYAQLHVGGQTKWEMFKELDFVGIFLFVAGCVLFLIGLSWGGTTYPWVSAPTLCTILIGLATIAAFILYEGFICKTRPFMPPRLFKHAGFVAIVINAAVASMVYYSFTVLWPTIISSIYTTDSIQVGLQSSVVGGGILLGQIMGGMALGFLPGVKYQCIVASCLAISFITPLSALGPDTWEMTIVLGVLGCIAVGYIENITFPGVTLVVEPQDIGLATGVLGSLRALGGAIAQAVYVSVLDNELQKNIPAYIGPAATSAGLPESSIADLLSALSASSGTSSSGLDAVPGITENIIAAATAAMKVAYSQSFRVVFFCTIPFSVVLIVSSCFVPNMGKFTHLNVARRLQGGAQEKREESEDGKGDVQELEDVTRRV</sequence>
<feature type="compositionally biased region" description="Basic and acidic residues" evidence="6">
    <location>
        <begin position="580"/>
        <end position="603"/>
    </location>
</feature>
<feature type="transmembrane region" description="Helical" evidence="7">
    <location>
        <begin position="387"/>
        <end position="405"/>
    </location>
</feature>
<dbReference type="InterPro" id="IPR010573">
    <property type="entry name" value="MFS_Str1/Tri12-like"/>
</dbReference>
<feature type="transmembrane region" description="Helical" evidence="7">
    <location>
        <begin position="276"/>
        <end position="298"/>
    </location>
</feature>
<comment type="subcellular location">
    <subcellularLocation>
        <location evidence="1">Membrane</location>
        <topology evidence="1">Multi-pass membrane protein</topology>
    </subcellularLocation>
</comment>
<feature type="transmembrane region" description="Helical" evidence="7">
    <location>
        <begin position="141"/>
        <end position="162"/>
    </location>
</feature>
<evidence type="ECO:0000313" key="9">
    <source>
        <dbReference type="EMBL" id="KAL2794837.1"/>
    </source>
</evidence>
<evidence type="ECO:0000313" key="10">
    <source>
        <dbReference type="Proteomes" id="UP001610563"/>
    </source>
</evidence>
<feature type="transmembrane region" description="Helical" evidence="7">
    <location>
        <begin position="87"/>
        <end position="105"/>
    </location>
</feature>
<evidence type="ECO:0000259" key="8">
    <source>
        <dbReference type="PROSITE" id="PS50850"/>
    </source>
</evidence>
<feature type="region of interest" description="Disordered" evidence="6">
    <location>
        <begin position="578"/>
        <end position="603"/>
    </location>
</feature>
<dbReference type="InterPro" id="IPR020846">
    <property type="entry name" value="MFS_dom"/>
</dbReference>
<reference evidence="9 10" key="1">
    <citation type="submission" date="2024-07" db="EMBL/GenBank/DDBJ databases">
        <title>Section-level genome sequencing and comparative genomics of Aspergillus sections Usti and Cavernicolus.</title>
        <authorList>
            <consortium name="Lawrence Berkeley National Laboratory"/>
            <person name="Nybo J.L."/>
            <person name="Vesth T.C."/>
            <person name="Theobald S."/>
            <person name="Frisvad J.C."/>
            <person name="Larsen T.O."/>
            <person name="Kjaerboelling I."/>
            <person name="Rothschild-Mancinelli K."/>
            <person name="Lyhne E.K."/>
            <person name="Kogle M.E."/>
            <person name="Barry K."/>
            <person name="Clum A."/>
            <person name="Na H."/>
            <person name="Ledsgaard L."/>
            <person name="Lin J."/>
            <person name="Lipzen A."/>
            <person name="Kuo A."/>
            <person name="Riley R."/>
            <person name="Mondo S."/>
            <person name="Labutti K."/>
            <person name="Haridas S."/>
            <person name="Pangalinan J."/>
            <person name="Salamov A.A."/>
            <person name="Simmons B.A."/>
            <person name="Magnuson J.K."/>
            <person name="Chen J."/>
            <person name="Drula E."/>
            <person name="Henrissat B."/>
            <person name="Wiebenga A."/>
            <person name="Lubbers R.J."/>
            <person name="Gomes A.C."/>
            <person name="Makela M.R."/>
            <person name="Stajich J."/>
            <person name="Grigoriev I.V."/>
            <person name="Mortensen U.H."/>
            <person name="De Vries R.P."/>
            <person name="Baker S.E."/>
            <person name="Andersen M.R."/>
        </authorList>
    </citation>
    <scope>NUCLEOTIDE SEQUENCE [LARGE SCALE GENOMIC DNA]</scope>
    <source>
        <strain evidence="9 10">CBS 209.92</strain>
    </source>
</reference>
<feature type="transmembrane region" description="Helical" evidence="7">
    <location>
        <begin position="541"/>
        <end position="560"/>
    </location>
</feature>
<feature type="transmembrane region" description="Helical" evidence="7">
    <location>
        <begin position="360"/>
        <end position="380"/>
    </location>
</feature>
<evidence type="ECO:0000256" key="2">
    <source>
        <dbReference type="ARBA" id="ARBA00022448"/>
    </source>
</evidence>
<feature type="transmembrane region" description="Helical" evidence="7">
    <location>
        <begin position="174"/>
        <end position="196"/>
    </location>
</feature>
<dbReference type="InterPro" id="IPR005829">
    <property type="entry name" value="Sugar_transporter_CS"/>
</dbReference>
<feature type="transmembrane region" description="Helical" evidence="7">
    <location>
        <begin position="443"/>
        <end position="465"/>
    </location>
</feature>
<comment type="caution">
    <text evidence="9">The sequence shown here is derived from an EMBL/GenBank/DDBJ whole genome shotgun (WGS) entry which is preliminary data.</text>
</comment>